<keyword evidence="3" id="KW-1185">Reference proteome</keyword>
<gene>
    <name evidence="2" type="ORF">F9U64_11035</name>
</gene>
<evidence type="ECO:0000256" key="1">
    <source>
        <dbReference type="SAM" id="MobiDB-lite"/>
    </source>
</evidence>
<comment type="caution">
    <text evidence="2">The sequence shown here is derived from an EMBL/GenBank/DDBJ whole genome shotgun (WGS) entry which is preliminary data.</text>
</comment>
<feature type="compositionally biased region" description="Polar residues" evidence="1">
    <location>
        <begin position="86"/>
        <end position="95"/>
    </location>
</feature>
<dbReference type="EMBL" id="WEID01000052">
    <property type="protein sequence ID" value="KAB8135795.1"/>
    <property type="molecule type" value="Genomic_DNA"/>
</dbReference>
<dbReference type="AlphaFoldDB" id="A0A7C8KV43"/>
<accession>A0A7C8KV43</accession>
<name>A0A7C8KV43_9BACI</name>
<feature type="region of interest" description="Disordered" evidence="1">
    <location>
        <begin position="66"/>
        <end position="95"/>
    </location>
</feature>
<evidence type="ECO:0000313" key="3">
    <source>
        <dbReference type="Proteomes" id="UP000480246"/>
    </source>
</evidence>
<organism evidence="2 3">
    <name type="scientific">Gracilibacillus oryzae</name>
    <dbReference type="NCBI Taxonomy" id="1672701"/>
    <lineage>
        <taxon>Bacteria</taxon>
        <taxon>Bacillati</taxon>
        <taxon>Bacillota</taxon>
        <taxon>Bacilli</taxon>
        <taxon>Bacillales</taxon>
        <taxon>Bacillaceae</taxon>
        <taxon>Gracilibacillus</taxon>
    </lineage>
</organism>
<reference evidence="2 3" key="1">
    <citation type="submission" date="2019-10" db="EMBL/GenBank/DDBJ databases">
        <title>Gracilibacillus sp. nov. isolated from rice seeds.</title>
        <authorList>
            <person name="He S."/>
        </authorList>
    </citation>
    <scope>NUCLEOTIDE SEQUENCE [LARGE SCALE GENOMIC DNA]</scope>
    <source>
        <strain evidence="2 3">TD8</strain>
    </source>
</reference>
<dbReference type="Proteomes" id="UP000480246">
    <property type="component" value="Unassembled WGS sequence"/>
</dbReference>
<sequence>MDQQIEQMQQSIEEIRSEIQLIRDTVNALDTKEIISKLEPFLTQIDEEFNTIKKEMQTQNQAIHQLKQQSSSHSRQYVPKRPNYTIPGQNTTKLF</sequence>
<protein>
    <submittedName>
        <fullName evidence="2">Uncharacterized protein</fullName>
    </submittedName>
</protein>
<dbReference type="RefSeq" id="WP_153403332.1">
    <property type="nucleotide sequence ID" value="NZ_ML762430.1"/>
</dbReference>
<evidence type="ECO:0000313" key="2">
    <source>
        <dbReference type="EMBL" id="KAB8135795.1"/>
    </source>
</evidence>
<feature type="compositionally biased region" description="Polar residues" evidence="1">
    <location>
        <begin position="66"/>
        <end position="75"/>
    </location>
</feature>
<proteinExistence type="predicted"/>